<dbReference type="Gene3D" id="3.30.470.30">
    <property type="entry name" value="DNA ligase/mRNA capping enzyme"/>
    <property type="match status" value="1"/>
</dbReference>
<dbReference type="PANTHER" id="PTHR45997:SF1">
    <property type="entry name" value="DNA LIGASE 4"/>
    <property type="match status" value="1"/>
</dbReference>
<dbReference type="GO" id="GO:0005524">
    <property type="term" value="F:ATP binding"/>
    <property type="evidence" value="ECO:0007669"/>
    <property type="project" value="UniProtKB-KW"/>
</dbReference>
<dbReference type="InterPro" id="IPR036599">
    <property type="entry name" value="DNA_ligase_N_sf"/>
</dbReference>
<evidence type="ECO:0000256" key="6">
    <source>
        <dbReference type="ARBA" id="ARBA00022763"/>
    </source>
</evidence>
<dbReference type="AlphaFoldDB" id="A0A1Y2HQK7"/>
<evidence type="ECO:0000256" key="3">
    <source>
        <dbReference type="ARBA" id="ARBA00022598"/>
    </source>
</evidence>
<dbReference type="InterPro" id="IPR012309">
    <property type="entry name" value="DNA_ligase_ATP-dep_C"/>
</dbReference>
<evidence type="ECO:0000256" key="10">
    <source>
        <dbReference type="ARBA" id="ARBA00023242"/>
    </source>
</evidence>
<dbReference type="GO" id="GO:0003910">
    <property type="term" value="F:DNA ligase (ATP) activity"/>
    <property type="evidence" value="ECO:0007669"/>
    <property type="project" value="UniProtKB-EC"/>
</dbReference>
<dbReference type="InterPro" id="IPR036420">
    <property type="entry name" value="BRCT_dom_sf"/>
</dbReference>
<keyword evidence="8" id="KW-0460">Magnesium</keyword>
<comment type="catalytic activity">
    <reaction evidence="11">
        <text>ATP + (deoxyribonucleotide)n-3'-hydroxyl + 5'-phospho-(deoxyribonucleotide)m = (deoxyribonucleotide)n+m + AMP + diphosphate.</text>
        <dbReference type="EC" id="6.5.1.1"/>
    </reaction>
</comment>
<feature type="compositionally biased region" description="Polar residues" evidence="13">
    <location>
        <begin position="661"/>
        <end position="676"/>
    </location>
</feature>
<dbReference type="EC" id="6.5.1.1" evidence="2"/>
<protein>
    <recommendedName>
        <fullName evidence="2">DNA ligase (ATP)</fullName>
        <ecNumber evidence="2">6.5.1.1</ecNumber>
    </recommendedName>
</protein>
<evidence type="ECO:0000313" key="16">
    <source>
        <dbReference type="Proteomes" id="UP000193411"/>
    </source>
</evidence>
<dbReference type="GO" id="GO:0006310">
    <property type="term" value="P:DNA recombination"/>
    <property type="evidence" value="ECO:0007669"/>
    <property type="project" value="InterPro"/>
</dbReference>
<keyword evidence="10" id="KW-0539">Nucleus</keyword>
<keyword evidence="4" id="KW-0479">Metal-binding</keyword>
<evidence type="ECO:0000256" key="8">
    <source>
        <dbReference type="ARBA" id="ARBA00022842"/>
    </source>
</evidence>
<feature type="domain" description="ATP-dependent DNA ligase family profile" evidence="14">
    <location>
        <begin position="365"/>
        <end position="490"/>
    </location>
</feature>
<dbReference type="Gene3D" id="1.10.3260.10">
    <property type="entry name" value="DNA ligase, ATP-dependent, N-terminal domain"/>
    <property type="match status" value="1"/>
</dbReference>
<evidence type="ECO:0000256" key="9">
    <source>
        <dbReference type="ARBA" id="ARBA00023204"/>
    </source>
</evidence>
<dbReference type="CDD" id="cd07903">
    <property type="entry name" value="Adenylation_DNA_ligase_IV"/>
    <property type="match status" value="1"/>
</dbReference>
<dbReference type="SUPFAM" id="SSF56091">
    <property type="entry name" value="DNA ligase/mRNA capping enzyme, catalytic domain"/>
    <property type="match status" value="1"/>
</dbReference>
<dbReference type="InterPro" id="IPR012340">
    <property type="entry name" value="NA-bd_OB-fold"/>
</dbReference>
<keyword evidence="7" id="KW-0067">ATP-binding</keyword>
<dbReference type="InterPro" id="IPR029710">
    <property type="entry name" value="LIG4"/>
</dbReference>
<dbReference type="GO" id="GO:0006303">
    <property type="term" value="P:double-strand break repair via nonhomologous end joining"/>
    <property type="evidence" value="ECO:0007669"/>
    <property type="project" value="TreeGrafter"/>
</dbReference>
<dbReference type="InterPro" id="IPR012308">
    <property type="entry name" value="DNA_ligase_ATP-dep_N"/>
</dbReference>
<name>A0A1Y2HQK7_9FUNG</name>
<dbReference type="STRING" id="765915.A0A1Y2HQK7"/>
<dbReference type="GO" id="GO:0071897">
    <property type="term" value="P:DNA biosynthetic process"/>
    <property type="evidence" value="ECO:0007669"/>
    <property type="project" value="InterPro"/>
</dbReference>
<gene>
    <name evidence="15" type="ORF">BCR44DRAFT_1061142</name>
</gene>
<dbReference type="PANTHER" id="PTHR45997">
    <property type="entry name" value="DNA LIGASE 4"/>
    <property type="match status" value="1"/>
</dbReference>
<evidence type="ECO:0000256" key="13">
    <source>
        <dbReference type="SAM" id="MobiDB-lite"/>
    </source>
</evidence>
<evidence type="ECO:0000256" key="5">
    <source>
        <dbReference type="ARBA" id="ARBA00022741"/>
    </source>
</evidence>
<keyword evidence="9" id="KW-0234">DNA repair</keyword>
<dbReference type="InterPro" id="IPR012310">
    <property type="entry name" value="DNA_ligase_ATP-dep_cent"/>
</dbReference>
<sequence length="1012" mass="113782">MANPLYFSQFVKFLDALCTEKHPENKRKYCRKLLDYLRARNNADEIFVVLRMLLPLQDRTRGSYKMKELALAKSIAAALSLDPKSDQAQHLQNYRQPRAGFASHGDFSEVALDVLRNRSTVTRAVGDMGPTMADVDAKLDAMVAAQDMKEKDAIMLWFIKRFLPLELKWLLRIICKDLKLGVSERTVLGEWHPNAYRLWTTSSDLRGIAALTDQAQVLGEDQIQVQIMVPFKPMLGYKADKFNLLPGYLKSFGKPFYVQEKIDGERILIHYQRGQFRFYSRKSIEWTEYGRDFDSGSWTRHLGGPFWIDQPGMDIIEEFILDGEMVAVDSRTGEVLPFGTLRSAQVGTVDPADVSLGALATHPRFFAFDLLCLNGTPMGRVMLRDRYAKLVQLFRRVPGWFEILGIRKCSTPAEIVTELQEIYCKMGEGVVVKDPDSVYVPGERPRAWLKVKMDYETELLETMDLVVIGACWGEGRRGKMFSHFLVGLRDPSPDGDPEKDEWVSFARVGSGYSRMQLEELHSKLNDFTLEYNPTKLPTWLRHITSASRTRPDVLIHPRHSVVLEVIAAELTPSTDYAAGATLRFPRVRAIRTDKGVDDAASMADVDRIWEKTQGRLVKPPTEDLFDAKRVRASGKGAASRRGAARKVVSGFVGMAEHAAAAQSSSIRTDGQASGLSAKSRRQAKRVFHGRTFLIVGQPRPANRVLGLVVKPTSGAVASSSSDPADPTTAEGLHHLVYEHGGQCIAKLGNNSELPLHVKGQPIGIFTVIAADPKSLYLKSIIKLGKYDVLASSHLVNCVAAKRWITPKPADYLHMTPVTRLKYQDAFDPWGDHYSDKIASPVELKQVFEHMDRLAVQLAPPSTSAPQQQVSILVPSKQLFSMPFSGTDRDDALAPFHAQTVGHDKELVRDRRLKWEQIERVRARYFNDAHMPGRWFQGMVVYPHWYVTPGNPEGARRRTPEMQVAVARLVMYGAEVTSDMRGRKDQVTHYLVEGAAADVRYAVFSLDDVSRYC</sequence>
<organism evidence="15 16">
    <name type="scientific">Catenaria anguillulae PL171</name>
    <dbReference type="NCBI Taxonomy" id="765915"/>
    <lineage>
        <taxon>Eukaryota</taxon>
        <taxon>Fungi</taxon>
        <taxon>Fungi incertae sedis</taxon>
        <taxon>Blastocladiomycota</taxon>
        <taxon>Blastocladiomycetes</taxon>
        <taxon>Blastocladiales</taxon>
        <taxon>Catenariaceae</taxon>
        <taxon>Catenaria</taxon>
    </lineage>
</organism>
<proteinExistence type="inferred from homology"/>
<keyword evidence="16" id="KW-1185">Reference proteome</keyword>
<reference evidence="15 16" key="1">
    <citation type="submission" date="2016-07" db="EMBL/GenBank/DDBJ databases">
        <title>Pervasive Adenine N6-methylation of Active Genes in Fungi.</title>
        <authorList>
            <consortium name="DOE Joint Genome Institute"/>
            <person name="Mondo S.J."/>
            <person name="Dannebaum R.O."/>
            <person name="Kuo R.C."/>
            <person name="Labutti K."/>
            <person name="Haridas S."/>
            <person name="Kuo A."/>
            <person name="Salamov A."/>
            <person name="Ahrendt S.R."/>
            <person name="Lipzen A."/>
            <person name="Sullivan W."/>
            <person name="Andreopoulos W.B."/>
            <person name="Clum A."/>
            <person name="Lindquist E."/>
            <person name="Daum C."/>
            <person name="Ramamoorthy G.K."/>
            <person name="Gryganskyi A."/>
            <person name="Culley D."/>
            <person name="Magnuson J.K."/>
            <person name="James T.Y."/>
            <person name="O'Malley M.A."/>
            <person name="Stajich J.E."/>
            <person name="Spatafora J.W."/>
            <person name="Visel A."/>
            <person name="Grigoriev I.V."/>
        </authorList>
    </citation>
    <scope>NUCLEOTIDE SEQUENCE [LARGE SCALE GENOMIC DNA]</scope>
    <source>
        <strain evidence="15 16">PL171</strain>
    </source>
</reference>
<dbReference type="SUPFAM" id="SSF117018">
    <property type="entry name" value="ATP-dependent DNA ligase DNA-binding domain"/>
    <property type="match status" value="1"/>
</dbReference>
<dbReference type="GO" id="GO:0046872">
    <property type="term" value="F:metal ion binding"/>
    <property type="evidence" value="ECO:0007669"/>
    <property type="project" value="UniProtKB-KW"/>
</dbReference>
<evidence type="ECO:0000256" key="1">
    <source>
        <dbReference type="ARBA" id="ARBA00007572"/>
    </source>
</evidence>
<evidence type="ECO:0000256" key="2">
    <source>
        <dbReference type="ARBA" id="ARBA00012727"/>
    </source>
</evidence>
<dbReference type="Gene3D" id="3.40.50.10190">
    <property type="entry name" value="BRCT domain"/>
    <property type="match status" value="1"/>
</dbReference>
<dbReference type="NCBIfam" id="TIGR00574">
    <property type="entry name" value="dnl1"/>
    <property type="match status" value="1"/>
</dbReference>
<feature type="region of interest" description="Disordered" evidence="13">
    <location>
        <begin position="660"/>
        <end position="682"/>
    </location>
</feature>
<accession>A0A1Y2HQK7</accession>
<dbReference type="PROSITE" id="PS50160">
    <property type="entry name" value="DNA_LIGASE_A3"/>
    <property type="match status" value="1"/>
</dbReference>
<evidence type="ECO:0000256" key="11">
    <source>
        <dbReference type="ARBA" id="ARBA00034003"/>
    </source>
</evidence>
<dbReference type="InterPro" id="IPR000977">
    <property type="entry name" value="DNA_ligase_ATP-dep"/>
</dbReference>
<dbReference type="CDD" id="cd07968">
    <property type="entry name" value="OBF_DNA_ligase_IV"/>
    <property type="match status" value="1"/>
</dbReference>
<dbReference type="SUPFAM" id="SSF50249">
    <property type="entry name" value="Nucleic acid-binding proteins"/>
    <property type="match status" value="1"/>
</dbReference>
<dbReference type="GO" id="GO:0032807">
    <property type="term" value="C:DNA ligase IV complex"/>
    <property type="evidence" value="ECO:0007669"/>
    <property type="project" value="TreeGrafter"/>
</dbReference>
<evidence type="ECO:0000256" key="7">
    <source>
        <dbReference type="ARBA" id="ARBA00022840"/>
    </source>
</evidence>
<dbReference type="Pfam" id="PF04679">
    <property type="entry name" value="DNA_ligase_A_C"/>
    <property type="match status" value="1"/>
</dbReference>
<dbReference type="Pfam" id="PF04675">
    <property type="entry name" value="DNA_ligase_A_N"/>
    <property type="match status" value="1"/>
</dbReference>
<dbReference type="Gene3D" id="2.40.50.140">
    <property type="entry name" value="Nucleic acid-binding proteins"/>
    <property type="match status" value="1"/>
</dbReference>
<keyword evidence="3" id="KW-0436">Ligase</keyword>
<dbReference type="EMBL" id="MCFL01000015">
    <property type="protein sequence ID" value="ORZ36860.1"/>
    <property type="molecule type" value="Genomic_DNA"/>
</dbReference>
<dbReference type="Proteomes" id="UP000193411">
    <property type="component" value="Unassembled WGS sequence"/>
</dbReference>
<dbReference type="GO" id="GO:0006297">
    <property type="term" value="P:nucleotide-excision repair, DNA gap filling"/>
    <property type="evidence" value="ECO:0007669"/>
    <property type="project" value="TreeGrafter"/>
</dbReference>
<keyword evidence="5" id="KW-0547">Nucleotide-binding</keyword>
<dbReference type="InterPro" id="IPR044125">
    <property type="entry name" value="Adenylation_DNA_ligase_IV"/>
</dbReference>
<keyword evidence="6" id="KW-0227">DNA damage</keyword>
<dbReference type="OrthoDB" id="151490at2759"/>
<dbReference type="GO" id="GO:0003677">
    <property type="term" value="F:DNA binding"/>
    <property type="evidence" value="ECO:0007669"/>
    <property type="project" value="InterPro"/>
</dbReference>
<evidence type="ECO:0000256" key="12">
    <source>
        <dbReference type="RuleBase" id="RU004196"/>
    </source>
</evidence>
<comment type="caution">
    <text evidence="15">The sequence shown here is derived from an EMBL/GenBank/DDBJ whole genome shotgun (WGS) entry which is preliminary data.</text>
</comment>
<evidence type="ECO:0000259" key="14">
    <source>
        <dbReference type="PROSITE" id="PS50160"/>
    </source>
</evidence>
<dbReference type="Pfam" id="PF01068">
    <property type="entry name" value="DNA_ligase_A_M"/>
    <property type="match status" value="1"/>
</dbReference>
<evidence type="ECO:0000313" key="15">
    <source>
        <dbReference type="EMBL" id="ORZ36860.1"/>
    </source>
</evidence>
<comment type="similarity">
    <text evidence="1 12">Belongs to the ATP-dependent DNA ligase family.</text>
</comment>
<evidence type="ECO:0000256" key="4">
    <source>
        <dbReference type="ARBA" id="ARBA00022723"/>
    </source>
</evidence>